<protein>
    <submittedName>
        <fullName evidence="2">Uncharacterized protein</fullName>
    </submittedName>
</protein>
<keyword evidence="1" id="KW-0812">Transmembrane</keyword>
<keyword evidence="1" id="KW-0472">Membrane</keyword>
<dbReference type="EMBL" id="RSEJ01000073">
    <property type="protein sequence ID" value="NBI56296.1"/>
    <property type="molecule type" value="Genomic_DNA"/>
</dbReference>
<keyword evidence="1" id="KW-1133">Transmembrane helix</keyword>
<evidence type="ECO:0000256" key="1">
    <source>
        <dbReference type="SAM" id="Phobius"/>
    </source>
</evidence>
<proteinExistence type="predicted"/>
<gene>
    <name evidence="2" type="ORF">EIZ48_27840</name>
</gene>
<comment type="caution">
    <text evidence="2">The sequence shown here is derived from an EMBL/GenBank/DDBJ whole genome shotgun (WGS) entry which is preliminary data.</text>
</comment>
<feature type="transmembrane region" description="Helical" evidence="1">
    <location>
        <begin position="7"/>
        <end position="31"/>
    </location>
</feature>
<evidence type="ECO:0000313" key="2">
    <source>
        <dbReference type="EMBL" id="NBI56296.1"/>
    </source>
</evidence>
<accession>A0ABW9YR10</accession>
<dbReference type="Proteomes" id="UP000738517">
    <property type="component" value="Unassembled WGS sequence"/>
</dbReference>
<keyword evidence="3" id="KW-1185">Reference proteome</keyword>
<name>A0ABW9YR10_9GAMM</name>
<organism evidence="2 3">
    <name type="scientific">Photobacterium alginatilyticum</name>
    <dbReference type="NCBI Taxonomy" id="1775171"/>
    <lineage>
        <taxon>Bacteria</taxon>
        <taxon>Pseudomonadati</taxon>
        <taxon>Pseudomonadota</taxon>
        <taxon>Gammaproteobacteria</taxon>
        <taxon>Vibrionales</taxon>
        <taxon>Vibrionaceae</taxon>
        <taxon>Photobacterium</taxon>
    </lineage>
</organism>
<evidence type="ECO:0000313" key="3">
    <source>
        <dbReference type="Proteomes" id="UP000738517"/>
    </source>
</evidence>
<sequence>MIITILDYIFMIGAVGILISIVSFIFMMIFVKRLNPYIILAMISVLIVTPLAGTFIPSLARSELHEKLDSEIISVVSQRGIDKAKVLHSLKDMSSPKYNNTHPLERFMFKVKTAEEEIYLELAKDSNDNEVYWVYYPKYYYSGINDVGKIKLSK</sequence>
<reference evidence="2 3" key="1">
    <citation type="journal article" date="2017" name="Int. J. Syst. Evol. Microbiol.">
        <title>Photobacterium alginatilyticum sp. nov., a marine bacterium isolated from bottom seawater.</title>
        <authorList>
            <person name="Wang X."/>
            <person name="Wang Y."/>
            <person name="Yang X."/>
            <person name="Sun H."/>
            <person name="Li B."/>
            <person name="Zhang X.H."/>
        </authorList>
    </citation>
    <scope>NUCLEOTIDE SEQUENCE [LARGE SCALE GENOMIC DNA]</scope>
    <source>
        <strain evidence="2 3">P03D4</strain>
    </source>
</reference>
<dbReference type="RefSeq" id="WP_160658591.1">
    <property type="nucleotide sequence ID" value="NZ_RSEJ01000073.1"/>
</dbReference>
<feature type="transmembrane region" description="Helical" evidence="1">
    <location>
        <begin position="37"/>
        <end position="60"/>
    </location>
</feature>